<proteinExistence type="predicted"/>
<reference evidence="9" key="1">
    <citation type="submission" date="2022-10" db="EMBL/GenBank/DDBJ databases">
        <title>Hoeflea sp. G2-23, isolated from marine algae.</title>
        <authorList>
            <person name="Kristyanto S."/>
            <person name="Kim J.M."/>
            <person name="Jeon C.O."/>
        </authorList>
    </citation>
    <scope>NUCLEOTIDE SEQUENCE</scope>
    <source>
        <strain evidence="9">G2-23</strain>
    </source>
</reference>
<keyword evidence="6" id="KW-0418">Kinase</keyword>
<dbReference type="SMART" id="SM00091">
    <property type="entry name" value="PAS"/>
    <property type="match status" value="2"/>
</dbReference>
<dbReference type="PANTHER" id="PTHR41523:SF8">
    <property type="entry name" value="ETHYLENE RESPONSE SENSOR PROTEIN"/>
    <property type="match status" value="1"/>
</dbReference>
<dbReference type="SUPFAM" id="SSF55785">
    <property type="entry name" value="PYP-like sensor domain (PAS domain)"/>
    <property type="match status" value="2"/>
</dbReference>
<comment type="catalytic activity">
    <reaction evidence="1">
        <text>ATP + protein L-histidine = ADP + protein N-phospho-L-histidine.</text>
        <dbReference type="EC" id="2.7.13.3"/>
    </reaction>
</comment>
<sequence length="501" mass="56122">MNDSSSMALRTMNPSEIVETLREGLIVLTDDLTVEYASDRFLKMFQVDSYETVGRSLSDLGDGQWNIPALLDQLNEIVVRDVTLEDIEVEHHFDHIGRKVMRLNARKIVWVTDSAKRILLAIDDITEAADHARELSRQRQLAEGIVDTIREPLLVLDGDLQIIAASRSFYLKFKVDADQAIGRNLAELGDGQWANAELIRLLEDVVPDDSTMEDYEITHDFPQIGIRTVLLNARKIFREGNNTETLLLAMEDVTERRRLEAERDQAMGQSDRLLEELNHRVMNSMAMISSVISLEGRSLSGDEGKKAFVRMRNRIDAIGTLYRTLSRTATVDSVKADSYLSAIVRDAVSAMEVSPEAIHLELSIDDIFLSTRVAVPLGLITNELVTNSLKYAYNGRDDGTLGLRVVTDKDGVELMIWDDGPGIDENARVDSGLGQKLVDSVRSTVGRRTEPHQRTEWNAVQVDDCAFRDCSTRDETHISDIRHDIAISSNSGLPTSARREA</sequence>
<keyword evidence="5" id="KW-0547">Nucleotide-binding</keyword>
<dbReference type="Pfam" id="PF07568">
    <property type="entry name" value="HisKA_2"/>
    <property type="match status" value="1"/>
</dbReference>
<dbReference type="Pfam" id="PF08448">
    <property type="entry name" value="PAS_4"/>
    <property type="match status" value="1"/>
</dbReference>
<dbReference type="EMBL" id="JAOVZR010000001">
    <property type="protein sequence ID" value="MCY0147541.1"/>
    <property type="molecule type" value="Genomic_DNA"/>
</dbReference>
<dbReference type="InterPro" id="IPR011495">
    <property type="entry name" value="Sig_transdc_His_kin_sub2_dim/P"/>
</dbReference>
<evidence type="ECO:0000259" key="8">
    <source>
        <dbReference type="SMART" id="SM00091"/>
    </source>
</evidence>
<dbReference type="RefSeq" id="WP_267653143.1">
    <property type="nucleotide sequence ID" value="NZ_JAOVZR010000001.1"/>
</dbReference>
<keyword evidence="3" id="KW-0597">Phosphoprotein</keyword>
<dbReference type="CDD" id="cd00130">
    <property type="entry name" value="PAS"/>
    <property type="match status" value="1"/>
</dbReference>
<comment type="caution">
    <text evidence="9">The sequence shown here is derived from an EMBL/GenBank/DDBJ whole genome shotgun (WGS) entry which is preliminary data.</text>
</comment>
<dbReference type="InterPro" id="IPR003594">
    <property type="entry name" value="HATPase_dom"/>
</dbReference>
<evidence type="ECO:0000256" key="6">
    <source>
        <dbReference type="ARBA" id="ARBA00022777"/>
    </source>
</evidence>
<dbReference type="PANTHER" id="PTHR41523">
    <property type="entry name" value="TWO-COMPONENT SYSTEM SENSOR PROTEIN"/>
    <property type="match status" value="1"/>
</dbReference>
<evidence type="ECO:0000256" key="2">
    <source>
        <dbReference type="ARBA" id="ARBA00012438"/>
    </source>
</evidence>
<dbReference type="SUPFAM" id="SSF55874">
    <property type="entry name" value="ATPase domain of HSP90 chaperone/DNA topoisomerase II/histidine kinase"/>
    <property type="match status" value="1"/>
</dbReference>
<evidence type="ECO:0000256" key="4">
    <source>
        <dbReference type="ARBA" id="ARBA00022679"/>
    </source>
</evidence>
<evidence type="ECO:0000313" key="9">
    <source>
        <dbReference type="EMBL" id="MCY0147541.1"/>
    </source>
</evidence>
<dbReference type="Gene3D" id="3.30.450.20">
    <property type="entry name" value="PAS domain"/>
    <property type="match status" value="2"/>
</dbReference>
<dbReference type="EC" id="2.7.13.3" evidence="2"/>
<evidence type="ECO:0000256" key="5">
    <source>
        <dbReference type="ARBA" id="ARBA00022741"/>
    </source>
</evidence>
<evidence type="ECO:0000256" key="3">
    <source>
        <dbReference type="ARBA" id="ARBA00022553"/>
    </source>
</evidence>
<evidence type="ECO:0000256" key="1">
    <source>
        <dbReference type="ARBA" id="ARBA00000085"/>
    </source>
</evidence>
<evidence type="ECO:0000256" key="7">
    <source>
        <dbReference type="ARBA" id="ARBA00022840"/>
    </source>
</evidence>
<feature type="domain" description="PAS" evidence="8">
    <location>
        <begin position="140"/>
        <end position="207"/>
    </location>
</feature>
<dbReference type="Proteomes" id="UP001073227">
    <property type="component" value="Unassembled WGS sequence"/>
</dbReference>
<accession>A0ABT3Z752</accession>
<dbReference type="Gene3D" id="3.30.565.10">
    <property type="entry name" value="Histidine kinase-like ATPase, C-terminal domain"/>
    <property type="match status" value="1"/>
</dbReference>
<dbReference type="InterPro" id="IPR036890">
    <property type="entry name" value="HATPase_C_sf"/>
</dbReference>
<keyword evidence="4" id="KW-0808">Transferase</keyword>
<keyword evidence="7" id="KW-0067">ATP-binding</keyword>
<dbReference type="InterPro" id="IPR035965">
    <property type="entry name" value="PAS-like_dom_sf"/>
</dbReference>
<dbReference type="InterPro" id="IPR013656">
    <property type="entry name" value="PAS_4"/>
</dbReference>
<organism evidence="9 10">
    <name type="scientific">Hoeflea algicola</name>
    <dbReference type="NCBI Taxonomy" id="2983763"/>
    <lineage>
        <taxon>Bacteria</taxon>
        <taxon>Pseudomonadati</taxon>
        <taxon>Pseudomonadota</taxon>
        <taxon>Alphaproteobacteria</taxon>
        <taxon>Hyphomicrobiales</taxon>
        <taxon>Rhizobiaceae</taxon>
        <taxon>Hoeflea</taxon>
    </lineage>
</organism>
<protein>
    <recommendedName>
        <fullName evidence="2">histidine kinase</fullName>
        <ecNumber evidence="2">2.7.13.3</ecNumber>
    </recommendedName>
</protein>
<keyword evidence="10" id="KW-1185">Reference proteome</keyword>
<gene>
    <name evidence="9" type="ORF">OEG84_07390</name>
</gene>
<dbReference type="Pfam" id="PF13581">
    <property type="entry name" value="HATPase_c_2"/>
    <property type="match status" value="1"/>
</dbReference>
<dbReference type="InterPro" id="IPR000014">
    <property type="entry name" value="PAS"/>
</dbReference>
<evidence type="ECO:0000313" key="10">
    <source>
        <dbReference type="Proteomes" id="UP001073227"/>
    </source>
</evidence>
<name>A0ABT3Z752_9HYPH</name>
<dbReference type="Pfam" id="PF13426">
    <property type="entry name" value="PAS_9"/>
    <property type="match status" value="1"/>
</dbReference>
<feature type="domain" description="PAS" evidence="8">
    <location>
        <begin position="12"/>
        <end position="79"/>
    </location>
</feature>